<accession>A0A1J4JJ34</accession>
<evidence type="ECO:0000313" key="3">
    <source>
        <dbReference type="Proteomes" id="UP000179807"/>
    </source>
</evidence>
<feature type="compositionally biased region" description="Low complexity" evidence="1">
    <location>
        <begin position="113"/>
        <end position="129"/>
    </location>
</feature>
<dbReference type="RefSeq" id="XP_068352303.1">
    <property type="nucleotide sequence ID" value="XM_068509662.1"/>
</dbReference>
<dbReference type="VEuPathDB" id="TrichDB:TRFO_34445"/>
<feature type="region of interest" description="Disordered" evidence="1">
    <location>
        <begin position="99"/>
        <end position="230"/>
    </location>
</feature>
<evidence type="ECO:0000256" key="1">
    <source>
        <dbReference type="SAM" id="MobiDB-lite"/>
    </source>
</evidence>
<reference evidence="2" key="1">
    <citation type="submission" date="2016-10" db="EMBL/GenBank/DDBJ databases">
        <authorList>
            <person name="Benchimol M."/>
            <person name="Almeida L.G."/>
            <person name="Vasconcelos A.T."/>
            <person name="Perreira-Neves A."/>
            <person name="Rosa I.A."/>
            <person name="Tasca T."/>
            <person name="Bogo M.R."/>
            <person name="de Souza W."/>
        </authorList>
    </citation>
    <scope>NUCLEOTIDE SEQUENCE [LARGE SCALE GENOMIC DNA]</scope>
    <source>
        <strain evidence="2">K</strain>
    </source>
</reference>
<dbReference type="Proteomes" id="UP000179807">
    <property type="component" value="Unassembled WGS sequence"/>
</dbReference>
<gene>
    <name evidence="2" type="ORF">TRFO_34445</name>
</gene>
<proteinExistence type="predicted"/>
<evidence type="ECO:0000313" key="2">
    <source>
        <dbReference type="EMBL" id="OHS99166.1"/>
    </source>
</evidence>
<protein>
    <submittedName>
        <fullName evidence="2">Uncharacterized protein</fullName>
    </submittedName>
</protein>
<sequence length="230" mass="26485">MIEYPPINLESKLMQTIVKEVLPDGLPNDITVEAMSEDEKKQLYDSQRAIIQEFQRRSEKEVAKLREKLRSLNEQFLIIRKSLYANQISVQNNIHNNQNLNGNLSPRKSSNVNQSLSQSIPPSILINNSGIKNQKSHGFRPTNKINDDFYNNLGNNKRSELKENRENIEDSIRPPIKISEPLSPRKKTIQEPPSQSISTPRSPRFQPNPLSISMPSKPKQTKPRKPPFRR</sequence>
<dbReference type="EMBL" id="MLAK01001020">
    <property type="protein sequence ID" value="OHS99166.1"/>
    <property type="molecule type" value="Genomic_DNA"/>
</dbReference>
<feature type="compositionally biased region" description="Basic residues" evidence="1">
    <location>
        <begin position="219"/>
        <end position="230"/>
    </location>
</feature>
<feature type="compositionally biased region" description="Basic and acidic residues" evidence="1">
    <location>
        <begin position="157"/>
        <end position="172"/>
    </location>
</feature>
<dbReference type="AlphaFoldDB" id="A0A1J4JJ34"/>
<dbReference type="GeneID" id="94844366"/>
<feature type="compositionally biased region" description="Polar residues" evidence="1">
    <location>
        <begin position="191"/>
        <end position="201"/>
    </location>
</feature>
<organism evidence="2 3">
    <name type="scientific">Tritrichomonas foetus</name>
    <dbReference type="NCBI Taxonomy" id="1144522"/>
    <lineage>
        <taxon>Eukaryota</taxon>
        <taxon>Metamonada</taxon>
        <taxon>Parabasalia</taxon>
        <taxon>Tritrichomonadida</taxon>
        <taxon>Tritrichomonadidae</taxon>
        <taxon>Tritrichomonas</taxon>
    </lineage>
</organism>
<name>A0A1J4JJ34_9EUKA</name>
<keyword evidence="3" id="KW-1185">Reference proteome</keyword>
<comment type="caution">
    <text evidence="2">The sequence shown here is derived from an EMBL/GenBank/DDBJ whole genome shotgun (WGS) entry which is preliminary data.</text>
</comment>